<dbReference type="InterPro" id="IPR029063">
    <property type="entry name" value="SAM-dependent_MTases_sf"/>
</dbReference>
<evidence type="ECO:0000259" key="1">
    <source>
        <dbReference type="Pfam" id="PF08241"/>
    </source>
</evidence>
<name>A0A8J3QZ28_9ACTN</name>
<feature type="domain" description="Methyltransferase type 11" evidence="1">
    <location>
        <begin position="79"/>
        <end position="176"/>
    </location>
</feature>
<keyword evidence="3" id="KW-1185">Reference proteome</keyword>
<dbReference type="SUPFAM" id="SSF53335">
    <property type="entry name" value="S-adenosyl-L-methionine-dependent methyltransferases"/>
    <property type="match status" value="1"/>
</dbReference>
<gene>
    <name evidence="2" type="ORF">Raf01_80960</name>
</gene>
<comment type="caution">
    <text evidence="2">The sequence shown here is derived from an EMBL/GenBank/DDBJ whole genome shotgun (WGS) entry which is preliminary data.</text>
</comment>
<dbReference type="PANTHER" id="PTHR43861">
    <property type="entry name" value="TRANS-ACONITATE 2-METHYLTRANSFERASE-RELATED"/>
    <property type="match status" value="1"/>
</dbReference>
<dbReference type="CDD" id="cd02440">
    <property type="entry name" value="AdoMet_MTases"/>
    <property type="match status" value="1"/>
</dbReference>
<sequence length="264" mass="28583">MTDMGPTQAEAKTQKVGVTAADYDNAHAGLHASPLMRELWAQAMGDQYPAEVEPFSACSWWLLGNAVAALRLRPDGRLVDLGCGRGGPGLWLTRALSARLVGIDFSPVAVDLAAIRAARFVAPGRAEFRLGTFDGTGLPDGYADGVLSMDALQFAKDRVAALREVRRILAPAGRAVVTVRQRPAGADDWPTMAASAGLDVEQSLVYPDYDEYWRRLYALWTEHEQRLRPELGDAATDNLMREVALAGTVDNPPTVLMVVLRHSG</sequence>
<evidence type="ECO:0000313" key="2">
    <source>
        <dbReference type="EMBL" id="GIH19924.1"/>
    </source>
</evidence>
<dbReference type="InterPro" id="IPR013216">
    <property type="entry name" value="Methyltransf_11"/>
</dbReference>
<dbReference type="Proteomes" id="UP000642748">
    <property type="component" value="Unassembled WGS sequence"/>
</dbReference>
<accession>A0A8J3QZ28</accession>
<organism evidence="2 3">
    <name type="scientific">Rugosimonospora africana</name>
    <dbReference type="NCBI Taxonomy" id="556532"/>
    <lineage>
        <taxon>Bacteria</taxon>
        <taxon>Bacillati</taxon>
        <taxon>Actinomycetota</taxon>
        <taxon>Actinomycetes</taxon>
        <taxon>Micromonosporales</taxon>
        <taxon>Micromonosporaceae</taxon>
        <taxon>Rugosimonospora</taxon>
    </lineage>
</organism>
<dbReference type="Gene3D" id="3.40.50.150">
    <property type="entry name" value="Vaccinia Virus protein VP39"/>
    <property type="match status" value="1"/>
</dbReference>
<proteinExistence type="predicted"/>
<dbReference type="Pfam" id="PF08241">
    <property type="entry name" value="Methyltransf_11"/>
    <property type="match status" value="1"/>
</dbReference>
<dbReference type="AlphaFoldDB" id="A0A8J3QZ28"/>
<reference evidence="2" key="1">
    <citation type="submission" date="2021-01" db="EMBL/GenBank/DDBJ databases">
        <title>Whole genome shotgun sequence of Rugosimonospora africana NBRC 104875.</title>
        <authorList>
            <person name="Komaki H."/>
            <person name="Tamura T."/>
        </authorList>
    </citation>
    <scope>NUCLEOTIDE SEQUENCE</scope>
    <source>
        <strain evidence="2">NBRC 104875</strain>
    </source>
</reference>
<dbReference type="EMBL" id="BONZ01000086">
    <property type="protein sequence ID" value="GIH19924.1"/>
    <property type="molecule type" value="Genomic_DNA"/>
</dbReference>
<dbReference type="PANTHER" id="PTHR43861:SF1">
    <property type="entry name" value="TRANS-ACONITATE 2-METHYLTRANSFERASE"/>
    <property type="match status" value="1"/>
</dbReference>
<evidence type="ECO:0000313" key="3">
    <source>
        <dbReference type="Proteomes" id="UP000642748"/>
    </source>
</evidence>
<protein>
    <recommendedName>
        <fullName evidence="1">Methyltransferase type 11 domain-containing protein</fullName>
    </recommendedName>
</protein>
<dbReference type="GO" id="GO:0008757">
    <property type="term" value="F:S-adenosylmethionine-dependent methyltransferase activity"/>
    <property type="evidence" value="ECO:0007669"/>
    <property type="project" value="InterPro"/>
</dbReference>